<dbReference type="PANTHER" id="PTHR23233:SF84">
    <property type="entry name" value="FI23031P1"/>
    <property type="match status" value="1"/>
</dbReference>
<dbReference type="VEuPathDB" id="VectorBase:CSON002710"/>
<dbReference type="PROSITE" id="PS00028">
    <property type="entry name" value="ZINC_FINGER_C2H2_1"/>
    <property type="match status" value="7"/>
</dbReference>
<feature type="domain" description="C2H2-type" evidence="12">
    <location>
        <begin position="154"/>
        <end position="181"/>
    </location>
</feature>
<keyword evidence="7" id="KW-0804">Transcription</keyword>
<dbReference type="Pfam" id="PF00096">
    <property type="entry name" value="zf-C2H2"/>
    <property type="match status" value="6"/>
</dbReference>
<evidence type="ECO:0000256" key="7">
    <source>
        <dbReference type="ARBA" id="ARBA00023163"/>
    </source>
</evidence>
<comment type="subcellular location">
    <subcellularLocation>
        <location evidence="1">Nucleus</location>
    </subcellularLocation>
</comment>
<feature type="domain" description="C2H2-type" evidence="12">
    <location>
        <begin position="447"/>
        <end position="474"/>
    </location>
</feature>
<feature type="domain" description="C2H2-type" evidence="12">
    <location>
        <begin position="732"/>
        <end position="759"/>
    </location>
</feature>
<evidence type="ECO:0000256" key="5">
    <source>
        <dbReference type="ARBA" id="ARBA00022833"/>
    </source>
</evidence>
<reference evidence="13" key="1">
    <citation type="submission" date="2018-07" db="EMBL/GenBank/DDBJ databases">
        <authorList>
            <person name="Quirk P.G."/>
            <person name="Krulwich T.A."/>
        </authorList>
    </citation>
    <scope>NUCLEOTIDE SEQUENCE</scope>
</reference>
<comment type="similarity">
    <text evidence="9">Belongs to the sal C2H2-type zinc-finger protein family.</text>
</comment>
<gene>
    <name evidence="13" type="primary">CSON002710</name>
</gene>
<dbReference type="InterPro" id="IPR051565">
    <property type="entry name" value="Sal_C2H2-zinc-finger"/>
</dbReference>
<feature type="compositionally biased region" description="Basic and acidic residues" evidence="11">
    <location>
        <begin position="930"/>
        <end position="941"/>
    </location>
</feature>
<feature type="region of interest" description="Disordered" evidence="11">
    <location>
        <begin position="282"/>
        <end position="374"/>
    </location>
</feature>
<dbReference type="SUPFAM" id="SSF57667">
    <property type="entry name" value="beta-beta-alpha zinc fingers"/>
    <property type="match status" value="3"/>
</dbReference>
<feature type="compositionally biased region" description="Basic and acidic residues" evidence="11">
    <location>
        <begin position="282"/>
        <end position="324"/>
    </location>
</feature>
<feature type="region of interest" description="Disordered" evidence="11">
    <location>
        <begin position="870"/>
        <end position="941"/>
    </location>
</feature>
<sequence length="941" mass="108177">MQSLALLQSTFFAYQQQMMQMKWIQDLQTQIKEPSKEKLDEKESSDDIENQIKEIKIQVKDNRHDKIKEQNNDLLNQSVTVKSEKDSVISPLSLAESIIMDHEPTPQVSSLEMLQKRTQEVLASATQSLNNGSLTEELAYLRENGSGNDANYKHRCRYCGKIFGSDSALQIHLRSHTGERPFKCNMCSSSFTTKGNLKVHYQRHQQDNAFMQMNPEQPLPNSDNNGNSETSRPMSPITSGIRPPFQFPPNFALPGFPFPFPRPPLELLEKLRMNIFEAQKSIDESREESHKQEKTRHSPDPPEEHKDIKRVKLESPKYEPEEKSQSMSDENPRLRSLRSYKSFSEPRSTESKTPLQQKTTPPLAPPSQTKSPINYNLILPRFGSKDRSWEKYIEVRKTPETSKLQQLVDNIENKLQDPNECPTCHKVLSCKSSLLMHYRIHTGEKPFRCKICGRPFTTKGNLKVHMSIHRVKEPFAGFNACPICHQKFDNIFQLQDHIRSHTMDHEKYDYDESIDSSMDLSSPNMDTCDDEEALDLATNNEDIEMIENQSRNDSNNTHDSKDNIEQTEKTLCYKKEEHCQNCGKFKNHELINDDNVCICDMDKNNKIETMMMMMMNKKNENQSHIEEEAVNLKKRYRSRSPETEPINNQVLSSQSYSPNKSKDDELSSDSTKPLMYDDDLDLNECDTLSPITQQLHSFTVKELNNLANSTTNLSPASSPSLTSNSNSTNQKHYCRMCKRNFSSSSALQIHTRTHTGDRPFVCHVCSKSFTTKGNLKVHMGTHMWTNTASRRGRRMSLELPLTRPLSISQQDAEFLQHRPELFYPYLPHPFMNGMAHKLNDVMSHSPLSLMHSQMNHGKFPFPPFPIPLNLHTRSPSPNQNINNSNFNGTHKKFDHKNSNNNEEDQEPVIKKEIEDLDEDGNNSSSELDLSIDRTKNGENCG</sequence>
<keyword evidence="3" id="KW-0677">Repeat</keyword>
<dbReference type="GO" id="GO:0000981">
    <property type="term" value="F:DNA-binding transcription factor activity, RNA polymerase II-specific"/>
    <property type="evidence" value="ECO:0007669"/>
    <property type="project" value="TreeGrafter"/>
</dbReference>
<feature type="compositionally biased region" description="Polar residues" evidence="11">
    <location>
        <begin position="212"/>
        <end position="238"/>
    </location>
</feature>
<dbReference type="GO" id="GO:0008270">
    <property type="term" value="F:zinc ion binding"/>
    <property type="evidence" value="ECO:0007669"/>
    <property type="project" value="UniProtKB-KW"/>
</dbReference>
<evidence type="ECO:0000256" key="9">
    <source>
        <dbReference type="ARBA" id="ARBA00038474"/>
    </source>
</evidence>
<keyword evidence="2" id="KW-0479">Metal-binding</keyword>
<keyword evidence="8" id="KW-0539">Nucleus</keyword>
<evidence type="ECO:0000256" key="1">
    <source>
        <dbReference type="ARBA" id="ARBA00004123"/>
    </source>
</evidence>
<evidence type="ECO:0000256" key="8">
    <source>
        <dbReference type="ARBA" id="ARBA00023242"/>
    </source>
</evidence>
<dbReference type="AlphaFoldDB" id="A0A336MM37"/>
<feature type="domain" description="C2H2-type" evidence="12">
    <location>
        <begin position="479"/>
        <end position="506"/>
    </location>
</feature>
<dbReference type="FunFam" id="3.30.160.60:FF:000291">
    <property type="entry name" value="Spalt-like transcription factor 4"/>
    <property type="match status" value="1"/>
</dbReference>
<dbReference type="SMART" id="SM00355">
    <property type="entry name" value="ZnF_C2H2"/>
    <property type="match status" value="7"/>
</dbReference>
<organism evidence="13">
    <name type="scientific">Culicoides sonorensis</name>
    <name type="common">Biting midge</name>
    <dbReference type="NCBI Taxonomy" id="179676"/>
    <lineage>
        <taxon>Eukaryota</taxon>
        <taxon>Metazoa</taxon>
        <taxon>Ecdysozoa</taxon>
        <taxon>Arthropoda</taxon>
        <taxon>Hexapoda</taxon>
        <taxon>Insecta</taxon>
        <taxon>Pterygota</taxon>
        <taxon>Neoptera</taxon>
        <taxon>Endopterygota</taxon>
        <taxon>Diptera</taxon>
        <taxon>Nematocera</taxon>
        <taxon>Chironomoidea</taxon>
        <taxon>Ceratopogonidae</taxon>
        <taxon>Ceratopogoninae</taxon>
        <taxon>Culicoides</taxon>
        <taxon>Monoculicoides</taxon>
    </lineage>
</organism>
<dbReference type="GO" id="GO:0005634">
    <property type="term" value="C:nucleus"/>
    <property type="evidence" value="ECO:0007669"/>
    <property type="project" value="UniProtKB-SubCell"/>
</dbReference>
<accession>A0A336MM37</accession>
<evidence type="ECO:0000256" key="3">
    <source>
        <dbReference type="ARBA" id="ARBA00022737"/>
    </source>
</evidence>
<feature type="region of interest" description="Disordered" evidence="11">
    <location>
        <begin position="636"/>
        <end position="673"/>
    </location>
</feature>
<dbReference type="InterPro" id="IPR013087">
    <property type="entry name" value="Znf_C2H2_type"/>
</dbReference>
<dbReference type="FunFam" id="3.30.160.60:FF:002027">
    <property type="entry name" value="Blast:Sal-like protein 3"/>
    <property type="match status" value="1"/>
</dbReference>
<proteinExistence type="inferred from homology"/>
<feature type="compositionally biased region" description="Polar residues" evidence="11">
    <location>
        <begin position="339"/>
        <end position="374"/>
    </location>
</feature>
<dbReference type="FunFam" id="3.30.160.60:FF:000130">
    <property type="entry name" value="Spalt-like transcription factor 4"/>
    <property type="match status" value="2"/>
</dbReference>
<evidence type="ECO:0000256" key="10">
    <source>
        <dbReference type="PROSITE-ProRule" id="PRU00042"/>
    </source>
</evidence>
<feature type="domain" description="C2H2-type" evidence="12">
    <location>
        <begin position="182"/>
        <end position="209"/>
    </location>
</feature>
<dbReference type="PANTHER" id="PTHR23233">
    <property type="entry name" value="SAL-LIKE PROTEIN"/>
    <property type="match status" value="1"/>
</dbReference>
<keyword evidence="4 10" id="KW-0863">Zinc-finger</keyword>
<keyword evidence="5" id="KW-0862">Zinc</keyword>
<feature type="compositionally biased region" description="Polar residues" evidence="11">
    <location>
        <begin position="645"/>
        <end position="659"/>
    </location>
</feature>
<name>A0A336MM37_CULSO</name>
<protein>
    <submittedName>
        <fullName evidence="13">CSON002710 protein</fullName>
    </submittedName>
</protein>
<dbReference type="PROSITE" id="PS50157">
    <property type="entry name" value="ZINC_FINGER_C2H2_2"/>
    <property type="match status" value="7"/>
</dbReference>
<dbReference type="EMBL" id="UFQT01001454">
    <property type="protein sequence ID" value="SSX30631.1"/>
    <property type="molecule type" value="Genomic_DNA"/>
</dbReference>
<feature type="region of interest" description="Disordered" evidence="11">
    <location>
        <begin position="212"/>
        <end position="246"/>
    </location>
</feature>
<evidence type="ECO:0000256" key="11">
    <source>
        <dbReference type="SAM" id="MobiDB-lite"/>
    </source>
</evidence>
<keyword evidence="6" id="KW-0805">Transcription regulation</keyword>
<evidence type="ECO:0000256" key="4">
    <source>
        <dbReference type="ARBA" id="ARBA00022771"/>
    </source>
</evidence>
<dbReference type="GO" id="GO:0000978">
    <property type="term" value="F:RNA polymerase II cis-regulatory region sequence-specific DNA binding"/>
    <property type="evidence" value="ECO:0007669"/>
    <property type="project" value="TreeGrafter"/>
</dbReference>
<feature type="domain" description="C2H2-type" evidence="12">
    <location>
        <begin position="419"/>
        <end position="446"/>
    </location>
</feature>
<evidence type="ECO:0000313" key="13">
    <source>
        <dbReference type="EMBL" id="SSX30631.1"/>
    </source>
</evidence>
<evidence type="ECO:0000256" key="2">
    <source>
        <dbReference type="ARBA" id="ARBA00022723"/>
    </source>
</evidence>
<dbReference type="FunFam" id="3.30.160.60:FF:000025">
    <property type="entry name" value="Spalt-like transcription factor 1"/>
    <property type="match status" value="1"/>
</dbReference>
<dbReference type="OMA" id="MWTNTAS"/>
<dbReference type="InterPro" id="IPR036236">
    <property type="entry name" value="Znf_C2H2_sf"/>
</dbReference>
<evidence type="ECO:0000259" key="12">
    <source>
        <dbReference type="PROSITE" id="PS50157"/>
    </source>
</evidence>
<feature type="compositionally biased region" description="Low complexity" evidence="11">
    <location>
        <begin position="874"/>
        <end position="887"/>
    </location>
</feature>
<feature type="domain" description="C2H2-type" evidence="12">
    <location>
        <begin position="760"/>
        <end position="787"/>
    </location>
</feature>
<evidence type="ECO:0000256" key="6">
    <source>
        <dbReference type="ARBA" id="ARBA00023015"/>
    </source>
</evidence>
<dbReference type="Gene3D" id="3.30.160.60">
    <property type="entry name" value="Classic Zinc Finger"/>
    <property type="match status" value="6"/>
</dbReference>